<evidence type="ECO:0000256" key="2">
    <source>
        <dbReference type="ARBA" id="ARBA00022827"/>
    </source>
</evidence>
<dbReference type="Pfam" id="PF08031">
    <property type="entry name" value="BBE"/>
    <property type="match status" value="1"/>
</dbReference>
<name>A0A2P5AQK6_PARAD</name>
<reference evidence="5" key="1">
    <citation type="submission" date="2016-06" db="EMBL/GenBank/DDBJ databases">
        <title>Parallel loss of symbiosis genes in relatives of nitrogen-fixing non-legume Parasponia.</title>
        <authorList>
            <person name="Van Velzen R."/>
            <person name="Holmer R."/>
            <person name="Bu F."/>
            <person name="Rutten L."/>
            <person name="Van Zeijl A."/>
            <person name="Liu W."/>
            <person name="Santuari L."/>
            <person name="Cao Q."/>
            <person name="Sharma T."/>
            <person name="Shen D."/>
            <person name="Roswanjaya Y."/>
            <person name="Wardhani T."/>
            <person name="Kalhor M.S."/>
            <person name="Jansen J."/>
            <person name="Van den Hoogen J."/>
            <person name="Gungor B."/>
            <person name="Hartog M."/>
            <person name="Hontelez J."/>
            <person name="Verver J."/>
            <person name="Yang W.-C."/>
            <person name="Schijlen E."/>
            <person name="Repin R."/>
            <person name="Schilthuizen M."/>
            <person name="Schranz E."/>
            <person name="Heidstra R."/>
            <person name="Miyata K."/>
            <person name="Fedorova E."/>
            <person name="Kohlen W."/>
            <person name="Bisseling T."/>
            <person name="Smit S."/>
            <person name="Geurts R."/>
        </authorList>
    </citation>
    <scope>NUCLEOTIDE SEQUENCE [LARGE SCALE GENOMIC DNA]</scope>
    <source>
        <strain evidence="5">cv. WU1-14</strain>
    </source>
</reference>
<accession>A0A2P5AQK6</accession>
<comment type="caution">
    <text evidence="4">The sequence shown here is derived from an EMBL/GenBank/DDBJ whole genome shotgun (WGS) entry which is preliminary data.</text>
</comment>
<dbReference type="InterPro" id="IPR012951">
    <property type="entry name" value="BBE"/>
</dbReference>
<feature type="domain" description="Berberine/berberine-like" evidence="3">
    <location>
        <begin position="67"/>
        <end position="100"/>
    </location>
</feature>
<dbReference type="InterPro" id="IPR016169">
    <property type="entry name" value="FAD-bd_PCMH_sub2"/>
</dbReference>
<sequence>MLIIHLPHIRSTALQRKTHLSGKIFFICSLRENEAVQDVANYYIGLTRKLYAYMTPFVSKNRREAFSYRVKYLKGNVKRLMEIKKRVDLGNFFRNEQRIPLFPRHL</sequence>
<dbReference type="EMBL" id="JXTB01000484">
    <property type="protein sequence ID" value="PON38830.1"/>
    <property type="molecule type" value="Genomic_DNA"/>
</dbReference>
<keyword evidence="1" id="KW-0285">Flavoprotein</keyword>
<keyword evidence="5" id="KW-1185">Reference proteome</keyword>
<dbReference type="GO" id="GO:0016491">
    <property type="term" value="F:oxidoreductase activity"/>
    <property type="evidence" value="ECO:0007669"/>
    <property type="project" value="InterPro"/>
</dbReference>
<evidence type="ECO:0000259" key="3">
    <source>
        <dbReference type="Pfam" id="PF08031"/>
    </source>
</evidence>
<evidence type="ECO:0000313" key="4">
    <source>
        <dbReference type="EMBL" id="PON38830.1"/>
    </source>
</evidence>
<dbReference type="Gene3D" id="3.40.462.20">
    <property type="match status" value="1"/>
</dbReference>
<dbReference type="GO" id="GO:0050660">
    <property type="term" value="F:flavin adenine dinucleotide binding"/>
    <property type="evidence" value="ECO:0007669"/>
    <property type="project" value="InterPro"/>
</dbReference>
<dbReference type="PANTHER" id="PTHR32448">
    <property type="entry name" value="OS08G0158400 PROTEIN"/>
    <property type="match status" value="1"/>
</dbReference>
<proteinExistence type="predicted"/>
<dbReference type="AlphaFoldDB" id="A0A2P5AQK6"/>
<evidence type="ECO:0000313" key="5">
    <source>
        <dbReference type="Proteomes" id="UP000237105"/>
    </source>
</evidence>
<dbReference type="Gene3D" id="3.30.465.10">
    <property type="match status" value="1"/>
</dbReference>
<evidence type="ECO:0000256" key="1">
    <source>
        <dbReference type="ARBA" id="ARBA00022630"/>
    </source>
</evidence>
<organism evidence="4 5">
    <name type="scientific">Parasponia andersonii</name>
    <name type="common">Sponia andersonii</name>
    <dbReference type="NCBI Taxonomy" id="3476"/>
    <lineage>
        <taxon>Eukaryota</taxon>
        <taxon>Viridiplantae</taxon>
        <taxon>Streptophyta</taxon>
        <taxon>Embryophyta</taxon>
        <taxon>Tracheophyta</taxon>
        <taxon>Spermatophyta</taxon>
        <taxon>Magnoliopsida</taxon>
        <taxon>eudicotyledons</taxon>
        <taxon>Gunneridae</taxon>
        <taxon>Pentapetalae</taxon>
        <taxon>rosids</taxon>
        <taxon>fabids</taxon>
        <taxon>Rosales</taxon>
        <taxon>Cannabaceae</taxon>
        <taxon>Parasponia</taxon>
    </lineage>
</organism>
<dbReference type="OrthoDB" id="10504270at2759"/>
<dbReference type="Proteomes" id="UP000237105">
    <property type="component" value="Unassembled WGS sequence"/>
</dbReference>
<keyword evidence="2" id="KW-0274">FAD</keyword>
<gene>
    <name evidence="4" type="ORF">PanWU01x14_309680</name>
</gene>
<protein>
    <submittedName>
        <fullName evidence="4">Berberine/berberine-like</fullName>
    </submittedName>
</protein>
<dbReference type="STRING" id="3476.A0A2P5AQK6"/>